<dbReference type="RefSeq" id="WP_015401691.1">
    <property type="nucleotide sequence ID" value="NC_020302.1"/>
</dbReference>
<gene>
    <name evidence="1" type="ORF">A605_11375</name>
</gene>
<accession>M1P0G4</accession>
<dbReference type="PATRIC" id="fig|1121362.3.peg.2307"/>
<dbReference type="HOGENOM" id="CLU_1445400_0_0_11"/>
<dbReference type="EMBL" id="CP003697">
    <property type="protein sequence ID" value="AGF73275.1"/>
    <property type="molecule type" value="Genomic_DNA"/>
</dbReference>
<dbReference type="KEGG" id="chn:A605_11375"/>
<keyword evidence="2" id="KW-1185">Reference proteome</keyword>
<proteinExistence type="predicted"/>
<dbReference type="Proteomes" id="UP000011723">
    <property type="component" value="Chromosome"/>
</dbReference>
<sequence>MVLRKNHVAGLSDPGELCRLARRDDTDLARAALSRLVELLGTRSIGRGDITDDDLRWLELASRLRLPEVSDWVESLAAVRAVEVFVGGGRWYPLLTRLMGGEVTVPCPACGRLLLLRHRAGRLALVIVNGVVHDIRPAAPDSLAGPELELYRAVEAERPDLAAVLLQLFASLTCPGCGARFSLTGRR</sequence>
<evidence type="ECO:0000313" key="2">
    <source>
        <dbReference type="Proteomes" id="UP000011723"/>
    </source>
</evidence>
<protein>
    <submittedName>
        <fullName evidence="1">Uncharacterized protein</fullName>
    </submittedName>
</protein>
<evidence type="ECO:0000313" key="1">
    <source>
        <dbReference type="EMBL" id="AGF73275.1"/>
    </source>
</evidence>
<organism evidence="1 2">
    <name type="scientific">Corynebacterium halotolerans YIM 70093 = DSM 44683</name>
    <dbReference type="NCBI Taxonomy" id="1121362"/>
    <lineage>
        <taxon>Bacteria</taxon>
        <taxon>Bacillati</taxon>
        <taxon>Actinomycetota</taxon>
        <taxon>Actinomycetes</taxon>
        <taxon>Mycobacteriales</taxon>
        <taxon>Corynebacteriaceae</taxon>
        <taxon>Corynebacterium</taxon>
    </lineage>
</organism>
<dbReference type="AlphaFoldDB" id="M1P0G4"/>
<dbReference type="OrthoDB" id="796912at2"/>
<dbReference type="STRING" id="1121362.A605_11375"/>
<name>M1P0G4_9CORY</name>
<reference evidence="1 2" key="1">
    <citation type="journal article" date="2012" name="Stand. Genomic Sci.">
        <title>Genome sequence of the halotolerant bacterium Corynebacterium halotolerans type strain YIM 70093(T) (= DSM 44683(T)).</title>
        <authorList>
            <person name="Ruckert C."/>
            <person name="Albersmeier A."/>
            <person name="Al-Dilaimi A."/>
            <person name="Niehaus K."/>
            <person name="Szczepanowski R."/>
            <person name="Kalinowski J."/>
        </authorList>
    </citation>
    <scope>NUCLEOTIDE SEQUENCE [LARGE SCALE GENOMIC DNA]</scope>
    <source>
        <strain evidence="1">YIM 70093</strain>
    </source>
</reference>